<evidence type="ECO:0000256" key="2">
    <source>
        <dbReference type="ARBA" id="ARBA00022942"/>
    </source>
</evidence>
<dbReference type="GeneID" id="24423705"/>
<dbReference type="Pfam" id="PF02252">
    <property type="entry name" value="PA28_C"/>
    <property type="match status" value="1"/>
</dbReference>
<sequence length="236" mass="27603">MAKCINLDKIEPLDPVVRDQYKQFKLDVTLQALDSFRQGIPKKILYFNNLLKLNHTVGRLFFANDLDKDSFKPTICDISKRGREGELIVPSHRQIVEELERIKDEASELIEMVGNIKLWIQLNIPRIEDGNNFGVGIQEEVIQELARVEDSAFNLFDAIVKYYMARAKLSTKVIKYPNVLDYQEAIRELDEKEWIHTKIAKVDMRNNYSMLYELLSKNWEKVVKPKSEDAHSHMTF</sequence>
<evidence type="ECO:0000313" key="4">
    <source>
        <dbReference type="EMBL" id="CCF73086.1"/>
    </source>
</evidence>
<dbReference type="GO" id="GO:0061133">
    <property type="term" value="F:endopeptidase activator activity"/>
    <property type="evidence" value="ECO:0007669"/>
    <property type="project" value="TreeGrafter"/>
</dbReference>
<dbReference type="Proteomes" id="UP000002899">
    <property type="component" value="Chromosome I"/>
</dbReference>
<reference evidence="4 5" key="3">
    <citation type="journal article" date="2016" name="Sci. Rep.">
        <title>Genome-wide diversity and gene expression profiling of Babesia microti isolates identify polymorphic genes that mediate host-pathogen interactions.</title>
        <authorList>
            <person name="Silva J.C."/>
            <person name="Cornillot E."/>
            <person name="McCracken C."/>
            <person name="Usmani-Brown S."/>
            <person name="Dwivedi A."/>
            <person name="Ifeonu O.O."/>
            <person name="Crabtree J."/>
            <person name="Gotia H.T."/>
            <person name="Virji A.Z."/>
            <person name="Reynes C."/>
            <person name="Colinge J."/>
            <person name="Kumar V."/>
            <person name="Lawres L."/>
            <person name="Pazzi J.E."/>
            <person name="Pablo J.V."/>
            <person name="Hung C."/>
            <person name="Brancato J."/>
            <person name="Kumari P."/>
            <person name="Orvis J."/>
            <person name="Tretina K."/>
            <person name="Chibucos M."/>
            <person name="Ott S."/>
            <person name="Sadzewicz L."/>
            <person name="Sengamalay N."/>
            <person name="Shetty A.C."/>
            <person name="Su Q."/>
            <person name="Tallon L."/>
            <person name="Fraser C.M."/>
            <person name="Frutos R."/>
            <person name="Molina D.M."/>
            <person name="Krause P.J."/>
            <person name="Ben Mamoun C."/>
        </authorList>
    </citation>
    <scope>NUCLEOTIDE SEQUENCE [LARGE SCALE GENOMIC DNA]</scope>
    <source>
        <strain evidence="4 5">RI</strain>
    </source>
</reference>
<dbReference type="EMBL" id="FO082871">
    <property type="protein sequence ID" value="CCF73086.1"/>
    <property type="molecule type" value="Genomic_DNA"/>
</dbReference>
<protein>
    <submittedName>
        <fullName evidence="4">Proteasome activator subunit 2 (PA28 beta)</fullName>
    </submittedName>
</protein>
<dbReference type="SUPFAM" id="SSF47216">
    <property type="entry name" value="Proteasome activator"/>
    <property type="match status" value="1"/>
</dbReference>
<comment type="similarity">
    <text evidence="1">Belongs to the PA28 family.</text>
</comment>
<dbReference type="OrthoDB" id="6591885at2759"/>
<dbReference type="GO" id="GO:0008537">
    <property type="term" value="C:proteasome activator complex"/>
    <property type="evidence" value="ECO:0007669"/>
    <property type="project" value="InterPro"/>
</dbReference>
<keyword evidence="2 4" id="KW-0647">Proteasome</keyword>
<dbReference type="Gene3D" id="1.20.120.180">
    <property type="entry name" value="Proteasome activator pa28, C-terminal domain"/>
    <property type="match status" value="1"/>
</dbReference>
<dbReference type="InterPro" id="IPR003186">
    <property type="entry name" value="PA28_C"/>
</dbReference>
<proteinExistence type="inferred from homology"/>
<feature type="domain" description="Proteasome activator PA28 C-terminal" evidence="3">
    <location>
        <begin position="89"/>
        <end position="231"/>
    </location>
</feature>
<dbReference type="GO" id="GO:0005737">
    <property type="term" value="C:cytoplasm"/>
    <property type="evidence" value="ECO:0007669"/>
    <property type="project" value="TreeGrafter"/>
</dbReference>
<accession>I7IFU6</accession>
<reference evidence="4 5" key="1">
    <citation type="journal article" date="2012" name="Nucleic Acids Res.">
        <title>Sequencing of the smallest Apicomplexan genome from the human pathogen Babesia microti.</title>
        <authorList>
            <person name="Cornillot E."/>
            <person name="Hadj-Kaddour K."/>
            <person name="Dassouli A."/>
            <person name="Noel B."/>
            <person name="Ranwez V."/>
            <person name="Vacherie B."/>
            <person name="Augagneur Y."/>
            <person name="Bres V."/>
            <person name="Duclos A."/>
            <person name="Randazzo S."/>
            <person name="Carcy B."/>
            <person name="Debierre-Grockiego F."/>
            <person name="Delbecq S."/>
            <person name="Moubri-Menage K."/>
            <person name="Shams-Eldin H."/>
            <person name="Usmani-Brown S."/>
            <person name="Bringaud F."/>
            <person name="Wincker P."/>
            <person name="Vivares C.P."/>
            <person name="Schwarz R.T."/>
            <person name="Schetters T.P."/>
            <person name="Krause P.J."/>
            <person name="Gorenflot A."/>
            <person name="Berry V."/>
            <person name="Barbe V."/>
            <person name="Ben Mamoun C."/>
        </authorList>
    </citation>
    <scope>NUCLEOTIDE SEQUENCE [LARGE SCALE GENOMIC DNA]</scope>
    <source>
        <strain evidence="4 5">RI</strain>
    </source>
</reference>
<dbReference type="InterPro" id="IPR036997">
    <property type="entry name" value="PA28_C_sf"/>
</dbReference>
<dbReference type="GO" id="GO:0061136">
    <property type="term" value="P:regulation of proteasomal protein catabolic process"/>
    <property type="evidence" value="ECO:0007669"/>
    <property type="project" value="TreeGrafter"/>
</dbReference>
<evidence type="ECO:0000313" key="5">
    <source>
        <dbReference type="Proteomes" id="UP000002899"/>
    </source>
</evidence>
<dbReference type="OMA" id="KKPPKCG"/>
<dbReference type="PANTHER" id="PTHR10660:SF2">
    <property type="entry name" value="LD45860P"/>
    <property type="match status" value="1"/>
</dbReference>
<organism evidence="4 5">
    <name type="scientific">Babesia microti (strain RI)</name>
    <dbReference type="NCBI Taxonomy" id="1133968"/>
    <lineage>
        <taxon>Eukaryota</taxon>
        <taxon>Sar</taxon>
        <taxon>Alveolata</taxon>
        <taxon>Apicomplexa</taxon>
        <taxon>Aconoidasida</taxon>
        <taxon>Piroplasmida</taxon>
        <taxon>Babesiidae</taxon>
        <taxon>Babesia</taxon>
    </lineage>
</organism>
<dbReference type="GO" id="GO:2000045">
    <property type="term" value="P:regulation of G1/S transition of mitotic cell cycle"/>
    <property type="evidence" value="ECO:0007669"/>
    <property type="project" value="TreeGrafter"/>
</dbReference>
<keyword evidence="5" id="KW-1185">Reference proteome</keyword>
<name>I7IFU6_BABMR</name>
<dbReference type="KEGG" id="bmic:BMR1_01G03150"/>
<dbReference type="VEuPathDB" id="PiroplasmaDB:BMR1_01G03150"/>
<dbReference type="InterPro" id="IPR036252">
    <property type="entry name" value="Proteasome_activ_sf"/>
</dbReference>
<dbReference type="RefSeq" id="XP_012647695.1">
    <property type="nucleotide sequence ID" value="XM_012792241.1"/>
</dbReference>
<evidence type="ECO:0000256" key="1">
    <source>
        <dbReference type="ARBA" id="ARBA00005883"/>
    </source>
</evidence>
<dbReference type="AlphaFoldDB" id="I7IFU6"/>
<gene>
    <name evidence="4" type="ORF">BMR1_01G03150</name>
</gene>
<dbReference type="PANTHER" id="PTHR10660">
    <property type="entry name" value="PROTEASOME REGULATOR PA28"/>
    <property type="match status" value="1"/>
</dbReference>
<dbReference type="GO" id="GO:0005654">
    <property type="term" value="C:nucleoplasm"/>
    <property type="evidence" value="ECO:0007669"/>
    <property type="project" value="TreeGrafter"/>
</dbReference>
<reference evidence="4 5" key="2">
    <citation type="journal article" date="2013" name="PLoS ONE">
        <title>Whole genome mapping and re-organization of the nuclear and mitochondrial genomes of Babesia microti isolates.</title>
        <authorList>
            <person name="Cornillot E."/>
            <person name="Dassouli A."/>
            <person name="Garg A."/>
            <person name="Pachikara N."/>
            <person name="Randazzo S."/>
            <person name="Depoix D."/>
            <person name="Carcy B."/>
            <person name="Delbecq S."/>
            <person name="Frutos R."/>
            <person name="Silva J.C."/>
            <person name="Sutton R."/>
            <person name="Krause P.J."/>
            <person name="Mamoun C.B."/>
        </authorList>
    </citation>
    <scope>NUCLEOTIDE SEQUENCE [LARGE SCALE GENOMIC DNA]</scope>
    <source>
        <strain evidence="4 5">RI</strain>
    </source>
</reference>
<dbReference type="FunFam" id="1.20.120.180:FF:000002">
    <property type="entry name" value="Proteasome activator complex subunit 1"/>
    <property type="match status" value="1"/>
</dbReference>
<evidence type="ECO:0000259" key="3">
    <source>
        <dbReference type="Pfam" id="PF02252"/>
    </source>
</evidence>
<dbReference type="InterPro" id="IPR009077">
    <property type="entry name" value="Proteasome_activ_PA28"/>
</dbReference>